<dbReference type="RefSeq" id="WP_187029517.1">
    <property type="nucleotide sequence ID" value="NZ_AP023420.1"/>
</dbReference>
<dbReference type="Proteomes" id="UP000679848">
    <property type="component" value="Chromosome"/>
</dbReference>
<proteinExistence type="predicted"/>
<accession>A0A810Q9Y0</accession>
<dbReference type="Pfam" id="PF14070">
    <property type="entry name" value="YjfB_motility"/>
    <property type="match status" value="1"/>
</dbReference>
<evidence type="ECO:0000313" key="1">
    <source>
        <dbReference type="EMBL" id="BCK84754.1"/>
    </source>
</evidence>
<protein>
    <recommendedName>
        <fullName evidence="3">Motility protein</fullName>
    </recommendedName>
</protein>
<name>A0A810Q9Y0_9FIRM</name>
<dbReference type="EMBL" id="AP023420">
    <property type="protein sequence ID" value="BCK84754.1"/>
    <property type="molecule type" value="Genomic_DNA"/>
</dbReference>
<dbReference type="InterPro" id="IPR025906">
    <property type="entry name" value="YjfB_motility"/>
</dbReference>
<evidence type="ECO:0008006" key="3">
    <source>
        <dbReference type="Google" id="ProtNLM"/>
    </source>
</evidence>
<dbReference type="KEGG" id="pfaa:MM59RIKEN_20730"/>
<sequence>MLESIAGAAMDMSAARFSVEYSMAVTKKVMDTQELAAQELLEMLPAAPSMGQYIDVYA</sequence>
<reference evidence="1" key="1">
    <citation type="submission" date="2020-09" db="EMBL/GenBank/DDBJ databases">
        <title>New species isolated from human feces.</title>
        <authorList>
            <person name="Kitahara M."/>
            <person name="Shigeno Y."/>
            <person name="Shime M."/>
            <person name="Matsumoto Y."/>
            <person name="Nakamura S."/>
            <person name="Motooka D."/>
            <person name="Fukuoka S."/>
            <person name="Nishikawa H."/>
            <person name="Benno Y."/>
        </authorList>
    </citation>
    <scope>NUCLEOTIDE SEQUENCE</scope>
    <source>
        <strain evidence="1">MM59</strain>
    </source>
</reference>
<organism evidence="1 2">
    <name type="scientific">Pusillibacter faecalis</name>
    <dbReference type="NCBI Taxonomy" id="2714358"/>
    <lineage>
        <taxon>Bacteria</taxon>
        <taxon>Bacillati</taxon>
        <taxon>Bacillota</taxon>
        <taxon>Clostridia</taxon>
        <taxon>Eubacteriales</taxon>
        <taxon>Oscillospiraceae</taxon>
        <taxon>Pusillibacter</taxon>
    </lineage>
</organism>
<keyword evidence="2" id="KW-1185">Reference proteome</keyword>
<evidence type="ECO:0000313" key="2">
    <source>
        <dbReference type="Proteomes" id="UP000679848"/>
    </source>
</evidence>
<dbReference type="AlphaFoldDB" id="A0A810Q9Y0"/>
<gene>
    <name evidence="1" type="ORF">MM59RIKEN_20730</name>
</gene>